<feature type="transmembrane region" description="Helical" evidence="9">
    <location>
        <begin position="136"/>
        <end position="154"/>
    </location>
</feature>
<dbReference type="AlphaFoldDB" id="A0A7D4TBK6"/>
<comment type="subcellular location">
    <subcellularLocation>
        <location evidence="1">Cell inner membrane</location>
        <topology evidence="1">Multi-pass membrane protein</topology>
    </subcellularLocation>
</comment>
<proteinExistence type="inferred from homology"/>
<evidence type="ECO:0000256" key="4">
    <source>
        <dbReference type="ARBA" id="ARBA00022519"/>
    </source>
</evidence>
<keyword evidence="5 9" id="KW-0812">Transmembrane</keyword>
<dbReference type="InterPro" id="IPR007272">
    <property type="entry name" value="Sulf_transp_TsuA/YedE"/>
</dbReference>
<reference evidence="10 11" key="1">
    <citation type="submission" date="2020-05" db="EMBL/GenBank/DDBJ databases">
        <title>Thiomicrorhabdus sediminis sp.nov. and Thiomicrorhabdus xiamenensis sp.nov., novel sulfur-oxidizing bacteria isolated from coastal sediment.</title>
        <authorList>
            <person name="Liu X."/>
        </authorList>
    </citation>
    <scope>NUCLEOTIDE SEQUENCE [LARGE SCALE GENOMIC DNA]</scope>
    <source>
        <strain evidence="10 11">G2</strain>
    </source>
</reference>
<evidence type="ECO:0000256" key="7">
    <source>
        <dbReference type="ARBA" id="ARBA00023136"/>
    </source>
</evidence>
<evidence type="ECO:0000313" key="11">
    <source>
        <dbReference type="Proteomes" id="UP000504724"/>
    </source>
</evidence>
<dbReference type="Proteomes" id="UP000504724">
    <property type="component" value="Chromosome"/>
</dbReference>
<protein>
    <submittedName>
        <fullName evidence="10">YeeE/YedE family protein</fullName>
    </submittedName>
</protein>
<feature type="transmembrane region" description="Helical" evidence="9">
    <location>
        <begin position="33"/>
        <end position="53"/>
    </location>
</feature>
<dbReference type="KEGG" id="txa:HQN79_09480"/>
<feature type="transmembrane region" description="Helical" evidence="9">
    <location>
        <begin position="69"/>
        <end position="88"/>
    </location>
</feature>
<gene>
    <name evidence="10" type="ORF">HQN79_09480</name>
</gene>
<dbReference type="Pfam" id="PF04143">
    <property type="entry name" value="Sulf_transp"/>
    <property type="match status" value="1"/>
</dbReference>
<dbReference type="PANTHER" id="PTHR30574:SF1">
    <property type="entry name" value="SULPHUR TRANSPORT DOMAIN-CONTAINING PROTEIN"/>
    <property type="match status" value="1"/>
</dbReference>
<organism evidence="10 11">
    <name type="scientific">Thiomicrorhabdus xiamenensis</name>
    <dbReference type="NCBI Taxonomy" id="2739063"/>
    <lineage>
        <taxon>Bacteria</taxon>
        <taxon>Pseudomonadati</taxon>
        <taxon>Pseudomonadota</taxon>
        <taxon>Gammaproteobacteria</taxon>
        <taxon>Thiotrichales</taxon>
        <taxon>Piscirickettsiaceae</taxon>
        <taxon>Thiomicrorhabdus</taxon>
    </lineage>
</organism>
<keyword evidence="3" id="KW-1003">Cell membrane</keyword>
<feature type="transmembrane region" description="Helical" evidence="9">
    <location>
        <begin position="100"/>
        <end position="124"/>
    </location>
</feature>
<dbReference type="RefSeq" id="WP_173285920.1">
    <property type="nucleotide sequence ID" value="NZ_CP054020.1"/>
</dbReference>
<dbReference type="PANTHER" id="PTHR30574">
    <property type="entry name" value="INNER MEMBRANE PROTEIN YEDE"/>
    <property type="match status" value="1"/>
</dbReference>
<feature type="transmembrane region" description="Helical" evidence="9">
    <location>
        <begin position="9"/>
        <end position="27"/>
    </location>
</feature>
<feature type="transmembrane region" description="Helical" evidence="9">
    <location>
        <begin position="206"/>
        <end position="229"/>
    </location>
</feature>
<keyword evidence="7 9" id="KW-0472">Membrane</keyword>
<accession>A0A7D4TBK6</accession>
<evidence type="ECO:0000256" key="2">
    <source>
        <dbReference type="ARBA" id="ARBA00022448"/>
    </source>
</evidence>
<feature type="transmembrane region" description="Helical" evidence="9">
    <location>
        <begin position="279"/>
        <end position="297"/>
    </location>
</feature>
<keyword evidence="4" id="KW-0997">Cell inner membrane</keyword>
<evidence type="ECO:0000313" key="10">
    <source>
        <dbReference type="EMBL" id="QKI89786.1"/>
    </source>
</evidence>
<dbReference type="EMBL" id="CP054020">
    <property type="protein sequence ID" value="QKI89786.1"/>
    <property type="molecule type" value="Genomic_DNA"/>
</dbReference>
<comment type="similarity">
    <text evidence="8">Belongs to the TsuA/YedE (TC 9.B.102) family.</text>
</comment>
<evidence type="ECO:0000256" key="6">
    <source>
        <dbReference type="ARBA" id="ARBA00022989"/>
    </source>
</evidence>
<evidence type="ECO:0000256" key="3">
    <source>
        <dbReference type="ARBA" id="ARBA00022475"/>
    </source>
</evidence>
<feature type="transmembrane region" description="Helical" evidence="9">
    <location>
        <begin position="335"/>
        <end position="356"/>
    </location>
</feature>
<feature type="transmembrane region" description="Helical" evidence="9">
    <location>
        <begin position="362"/>
        <end position="384"/>
    </location>
</feature>
<evidence type="ECO:0000256" key="9">
    <source>
        <dbReference type="SAM" id="Phobius"/>
    </source>
</evidence>
<keyword evidence="2" id="KW-0813">Transport</keyword>
<keyword evidence="6 9" id="KW-1133">Transmembrane helix</keyword>
<evidence type="ECO:0000256" key="1">
    <source>
        <dbReference type="ARBA" id="ARBA00004429"/>
    </source>
</evidence>
<name>A0A7D4TBK6_9GAMM</name>
<evidence type="ECO:0000256" key="5">
    <source>
        <dbReference type="ARBA" id="ARBA00022692"/>
    </source>
</evidence>
<sequence>MQVTVNRQIVFVSAVLLALVGLMLNAAQPQMLALGILLGVVFQFFSFGFANFWRQGLVESRTLGMRSHLLLLAFGGVLFFPALALLPAQGVEVSGAIRPLGMNVLVGAFLFGLGMALVGSCSSGTLRHMGSLNGRFYLVFLWMVVGGTFAASQADFWLDMPVWGSFSAAVDLPWYLGLALHLIVILALYKLLLYREQKRFGVVDPLFFRASPLMLAVLLLAVLNFLILLSSHSPWAVSWIFPKLGVLGIQTLSLPVEWEFWAFSAQNETALSKSLLDDGIVLTSVGMLIGVSLAFALQGGLHKDQAKDDKLLIEEVNRPFAKLGRGVKDSAMGTLMGYGAVTAYGCNVGGFFSAIVSGSLHGWLWMLAALTGMSAALFLSRLIAALRFAER</sequence>
<evidence type="ECO:0000256" key="8">
    <source>
        <dbReference type="ARBA" id="ARBA00035655"/>
    </source>
</evidence>
<feature type="transmembrane region" description="Helical" evidence="9">
    <location>
        <begin position="174"/>
        <end position="194"/>
    </location>
</feature>
<keyword evidence="11" id="KW-1185">Reference proteome</keyword>
<dbReference type="GO" id="GO:0005886">
    <property type="term" value="C:plasma membrane"/>
    <property type="evidence" value="ECO:0007669"/>
    <property type="project" value="UniProtKB-SubCell"/>
</dbReference>